<dbReference type="AlphaFoldDB" id="A0A0A9CBU3"/>
<sequence>MEGVRPWMLSSPGAPRARCSAATAQLVQVEVQMRMAKLH</sequence>
<dbReference type="EMBL" id="GBRH01224121">
    <property type="protein sequence ID" value="JAD73774.1"/>
    <property type="molecule type" value="Transcribed_RNA"/>
</dbReference>
<reference evidence="1" key="2">
    <citation type="journal article" date="2015" name="Data Brief">
        <title>Shoot transcriptome of the giant reed, Arundo donax.</title>
        <authorList>
            <person name="Barrero R.A."/>
            <person name="Guerrero F.D."/>
            <person name="Moolhuijzen P."/>
            <person name="Goolsby J.A."/>
            <person name="Tidwell J."/>
            <person name="Bellgard S.E."/>
            <person name="Bellgard M.I."/>
        </authorList>
    </citation>
    <scope>NUCLEOTIDE SEQUENCE</scope>
    <source>
        <tissue evidence="1">Shoot tissue taken approximately 20 cm above the soil surface</tissue>
    </source>
</reference>
<accession>A0A0A9CBU3</accession>
<reference evidence="1" key="1">
    <citation type="submission" date="2014-09" db="EMBL/GenBank/DDBJ databases">
        <authorList>
            <person name="Magalhaes I.L.F."/>
            <person name="Oliveira U."/>
            <person name="Santos F.R."/>
            <person name="Vidigal T.H.D.A."/>
            <person name="Brescovit A.D."/>
            <person name="Santos A.J."/>
        </authorList>
    </citation>
    <scope>NUCLEOTIDE SEQUENCE</scope>
    <source>
        <tissue evidence="1">Shoot tissue taken approximately 20 cm above the soil surface</tissue>
    </source>
</reference>
<protein>
    <submittedName>
        <fullName evidence="1">Uncharacterized protein</fullName>
    </submittedName>
</protein>
<evidence type="ECO:0000313" key="1">
    <source>
        <dbReference type="EMBL" id="JAD73774.1"/>
    </source>
</evidence>
<organism evidence="1">
    <name type="scientific">Arundo donax</name>
    <name type="common">Giant reed</name>
    <name type="synonym">Donax arundinaceus</name>
    <dbReference type="NCBI Taxonomy" id="35708"/>
    <lineage>
        <taxon>Eukaryota</taxon>
        <taxon>Viridiplantae</taxon>
        <taxon>Streptophyta</taxon>
        <taxon>Embryophyta</taxon>
        <taxon>Tracheophyta</taxon>
        <taxon>Spermatophyta</taxon>
        <taxon>Magnoliopsida</taxon>
        <taxon>Liliopsida</taxon>
        <taxon>Poales</taxon>
        <taxon>Poaceae</taxon>
        <taxon>PACMAD clade</taxon>
        <taxon>Arundinoideae</taxon>
        <taxon>Arundineae</taxon>
        <taxon>Arundo</taxon>
    </lineage>
</organism>
<proteinExistence type="predicted"/>
<name>A0A0A9CBU3_ARUDO</name>